<dbReference type="EMBL" id="AVFL01000004">
    <property type="protein sequence ID" value="EWY41524.1"/>
    <property type="molecule type" value="Genomic_DNA"/>
</dbReference>
<feature type="transmembrane region" description="Helical" evidence="1">
    <location>
        <begin position="39"/>
        <end position="59"/>
    </location>
</feature>
<evidence type="ECO:0000313" key="3">
    <source>
        <dbReference type="Proteomes" id="UP000019486"/>
    </source>
</evidence>
<dbReference type="AlphaFoldDB" id="W9H637"/>
<keyword evidence="1" id="KW-0812">Transmembrane</keyword>
<accession>W9H637</accession>
<sequence>MASVSCVPTQISLLFQRAADVPGGQSGRRSTSGAAVRRAVLVAVGLSGTAFTSLGLIALDWTAVLVGGGGSASTLGWLTSGGRAGGGVAAMSPSSDDSDS</sequence>
<reference evidence="2 3" key="1">
    <citation type="submission" date="2013-08" db="EMBL/GenBank/DDBJ databases">
        <title>The genome sequence of Skermanella stibiiresistens.</title>
        <authorList>
            <person name="Zhu W."/>
            <person name="Wang G."/>
        </authorList>
    </citation>
    <scope>NUCLEOTIDE SEQUENCE [LARGE SCALE GENOMIC DNA]</scope>
    <source>
        <strain evidence="2 3">SB22</strain>
    </source>
</reference>
<keyword evidence="3" id="KW-1185">Reference proteome</keyword>
<dbReference type="Proteomes" id="UP000019486">
    <property type="component" value="Unassembled WGS sequence"/>
</dbReference>
<name>W9H637_9PROT</name>
<gene>
    <name evidence="2" type="ORF">N825_28225</name>
</gene>
<keyword evidence="1" id="KW-1133">Transmembrane helix</keyword>
<organism evidence="2 3">
    <name type="scientific">Skermanella stibiiresistens SB22</name>
    <dbReference type="NCBI Taxonomy" id="1385369"/>
    <lineage>
        <taxon>Bacteria</taxon>
        <taxon>Pseudomonadati</taxon>
        <taxon>Pseudomonadota</taxon>
        <taxon>Alphaproteobacteria</taxon>
        <taxon>Rhodospirillales</taxon>
        <taxon>Azospirillaceae</taxon>
        <taxon>Skermanella</taxon>
    </lineage>
</organism>
<proteinExistence type="predicted"/>
<protein>
    <submittedName>
        <fullName evidence="2">Uncharacterized protein</fullName>
    </submittedName>
</protein>
<keyword evidence="1" id="KW-0472">Membrane</keyword>
<comment type="caution">
    <text evidence="2">The sequence shown here is derived from an EMBL/GenBank/DDBJ whole genome shotgun (WGS) entry which is preliminary data.</text>
</comment>
<evidence type="ECO:0000313" key="2">
    <source>
        <dbReference type="EMBL" id="EWY41524.1"/>
    </source>
</evidence>
<evidence type="ECO:0000256" key="1">
    <source>
        <dbReference type="SAM" id="Phobius"/>
    </source>
</evidence>